<feature type="region of interest" description="Disordered" evidence="1">
    <location>
        <begin position="306"/>
        <end position="390"/>
    </location>
</feature>
<protein>
    <submittedName>
        <fullName evidence="2">Uncharacterized protein</fullName>
    </submittedName>
</protein>
<dbReference type="CDD" id="cd12084">
    <property type="entry name" value="DD_RII_PKA-like"/>
    <property type="match status" value="1"/>
</dbReference>
<name>W8BTA9_CERCA</name>
<dbReference type="CDD" id="cd23767">
    <property type="entry name" value="IQCD"/>
    <property type="match status" value="1"/>
</dbReference>
<dbReference type="Pfam" id="PF00612">
    <property type="entry name" value="IQ"/>
    <property type="match status" value="2"/>
</dbReference>
<dbReference type="SUPFAM" id="SSF47391">
    <property type="entry name" value="Dimerization-anchoring domain of cAMP-dependent PK regulatory subunit"/>
    <property type="match status" value="1"/>
</dbReference>
<evidence type="ECO:0000256" key="1">
    <source>
        <dbReference type="SAM" id="MobiDB-lite"/>
    </source>
</evidence>
<reference evidence="2" key="2">
    <citation type="journal article" date="2014" name="BMC Genomics">
        <title>A genomic perspective to assessing quality of mass-reared SIT flies used in Mediterranean fruit fly (Ceratitis capitata) eradication in California.</title>
        <authorList>
            <person name="Calla B."/>
            <person name="Hall B."/>
            <person name="Hou S."/>
            <person name="Geib S.M."/>
        </authorList>
    </citation>
    <scope>NUCLEOTIDE SEQUENCE</scope>
</reference>
<proteinExistence type="evidence at transcript level"/>
<dbReference type="EMBL" id="GAMC01004128">
    <property type="protein sequence ID" value="JAC02428.1"/>
    <property type="molecule type" value="mRNA"/>
</dbReference>
<dbReference type="PROSITE" id="PS50096">
    <property type="entry name" value="IQ"/>
    <property type="match status" value="1"/>
</dbReference>
<accession>W8BTA9</accession>
<sequence length="390" mass="44043">MNYLIQRGKVRNQMINVPQGLPELLSDITREVLRCQPTSECLCQFIIDYLHSLIITREKARVAKGIIDRALTVVDEIIADMCVCDISEEKAHEMALHMEECFRRFLSRMRCEQRKEIEIVRFEEQDMLDAMVERCKFTEQELKISKPMIEAAYRRFVDAYMKAHEDIEGTEELYQYFKERERMRLEEEKEKMAATKIQANYRGYRVRKNFGKPAPQEVSAERLLDEQYLLLQNQAAITIQKAFRRYLSSLQSEKSMEKGGEICEPGSKIKVAVPGAPDDITTEPLELAEEDVPLEAAQQTEAAVVLESQVPPTEPEPKTEPETEAEAGPEPEPSQESQVAAAPTTEVEVEPLPLEPGLPEPARNASAVAVEDPAAEGVSDAATEEAPAEG</sequence>
<dbReference type="InterPro" id="IPR000048">
    <property type="entry name" value="IQ_motif_EF-hand-BS"/>
</dbReference>
<dbReference type="OrthoDB" id="26525at2759"/>
<feature type="compositionally biased region" description="Low complexity" evidence="1">
    <location>
        <begin position="343"/>
        <end position="352"/>
    </location>
</feature>
<dbReference type="Gene3D" id="1.20.890.10">
    <property type="entry name" value="cAMP-dependent protein kinase regulatory subunit, dimerization-anchoring domain"/>
    <property type="match status" value="1"/>
</dbReference>
<dbReference type="SMART" id="SM00015">
    <property type="entry name" value="IQ"/>
    <property type="match status" value="3"/>
</dbReference>
<reference evidence="2" key="1">
    <citation type="submission" date="2013-07" db="EMBL/GenBank/DDBJ databases">
        <authorList>
            <person name="Geib S."/>
        </authorList>
    </citation>
    <scope>NUCLEOTIDE SEQUENCE</scope>
</reference>
<evidence type="ECO:0000313" key="2">
    <source>
        <dbReference type="EMBL" id="JAC02428.1"/>
    </source>
</evidence>
<dbReference type="Gene3D" id="1.20.5.190">
    <property type="match status" value="1"/>
</dbReference>
<dbReference type="AlphaFoldDB" id="W8BTA9"/>
<organism evidence="2">
    <name type="scientific">Ceratitis capitata</name>
    <name type="common">Mediterranean fruit fly</name>
    <name type="synonym">Tephritis capitata</name>
    <dbReference type="NCBI Taxonomy" id="7213"/>
    <lineage>
        <taxon>Eukaryota</taxon>
        <taxon>Metazoa</taxon>
        <taxon>Ecdysozoa</taxon>
        <taxon>Arthropoda</taxon>
        <taxon>Hexapoda</taxon>
        <taxon>Insecta</taxon>
        <taxon>Pterygota</taxon>
        <taxon>Neoptera</taxon>
        <taxon>Endopterygota</taxon>
        <taxon>Diptera</taxon>
        <taxon>Brachycera</taxon>
        <taxon>Muscomorpha</taxon>
        <taxon>Tephritoidea</taxon>
        <taxon>Tephritidae</taxon>
        <taxon>Ceratitis</taxon>
        <taxon>Ceratitis</taxon>
    </lineage>
</organism>